<name>A0A135SGI1_9PEZI</name>
<dbReference type="OrthoDB" id="5243686at2759"/>
<evidence type="ECO:0000313" key="1">
    <source>
        <dbReference type="EMBL" id="KXH35024.1"/>
    </source>
</evidence>
<protein>
    <submittedName>
        <fullName evidence="1">Uncharacterized protein</fullName>
    </submittedName>
</protein>
<reference evidence="1 2" key="1">
    <citation type="submission" date="2014-02" db="EMBL/GenBank/DDBJ databases">
        <title>The genome sequence of Colletotrichum simmondsii CBS122122.</title>
        <authorList>
            <person name="Baroncelli R."/>
            <person name="Thon M.R."/>
        </authorList>
    </citation>
    <scope>NUCLEOTIDE SEQUENCE [LARGE SCALE GENOMIC DNA]</scope>
    <source>
        <strain evidence="1 2">CBS122122</strain>
    </source>
</reference>
<sequence>MGGKEKRRIKGTSQEINELQILEGHDNVDVYGNILPPNSADGYGKEIVGLVWRYENGVVSQAGSEFVWHRTEEGSPGGIFGPTGGYFDVNGTFQPVIRQMMEYQTCSVFNCWRFLPCRFTDVDVSTVDDPFWHNLEFHQDRPNTGITRIIVPGGSQRHVVGRNPSWIPHILPHIFTTPDPSAPQSTGLGGSFAIIIALLALTTRHKHMDDVFLHGQWNRHQWTGSRYPQADPDPTGSPRGVMVHVCYDSYNINTNSTLDAIGNFERQGCAVKDRR</sequence>
<organism evidence="1 2">
    <name type="scientific">Colletotrichum simmondsii</name>
    <dbReference type="NCBI Taxonomy" id="703756"/>
    <lineage>
        <taxon>Eukaryota</taxon>
        <taxon>Fungi</taxon>
        <taxon>Dikarya</taxon>
        <taxon>Ascomycota</taxon>
        <taxon>Pezizomycotina</taxon>
        <taxon>Sordariomycetes</taxon>
        <taxon>Hypocreomycetidae</taxon>
        <taxon>Glomerellales</taxon>
        <taxon>Glomerellaceae</taxon>
        <taxon>Colletotrichum</taxon>
        <taxon>Colletotrichum acutatum species complex</taxon>
    </lineage>
</organism>
<dbReference type="EMBL" id="JFBX01000571">
    <property type="protein sequence ID" value="KXH35024.1"/>
    <property type="molecule type" value="Genomic_DNA"/>
</dbReference>
<keyword evidence="2" id="KW-1185">Reference proteome</keyword>
<dbReference type="AlphaFoldDB" id="A0A135SGI1"/>
<proteinExistence type="predicted"/>
<comment type="caution">
    <text evidence="1">The sequence shown here is derived from an EMBL/GenBank/DDBJ whole genome shotgun (WGS) entry which is preliminary data.</text>
</comment>
<gene>
    <name evidence="1" type="ORF">CSIM01_13105</name>
</gene>
<dbReference type="Proteomes" id="UP000070328">
    <property type="component" value="Unassembled WGS sequence"/>
</dbReference>
<evidence type="ECO:0000313" key="2">
    <source>
        <dbReference type="Proteomes" id="UP000070328"/>
    </source>
</evidence>
<accession>A0A135SGI1</accession>